<sequence>MTTAEETCGAGLRAPAVRVAPLVIVRDGDHPAAEAVASRVRDHVARVSPGVTPGAAFVRRTRRTPAPHAGRGTGCTSGTRRTHGARRTSTAAGLPRRSTARRPPFDRSPFNCPTFDRSPLHRPTFHRSPLHDPPLHHPQFVSTVIRLVRKDSHD</sequence>
<organism evidence="2">
    <name type="scientific">Streptantibioticus silvisoli</name>
    <dbReference type="NCBI Taxonomy" id="2705255"/>
    <lineage>
        <taxon>Bacteria</taxon>
        <taxon>Bacillati</taxon>
        <taxon>Actinomycetota</taxon>
        <taxon>Actinomycetes</taxon>
        <taxon>Kitasatosporales</taxon>
        <taxon>Streptomycetaceae</taxon>
        <taxon>Streptantibioticus</taxon>
    </lineage>
</organism>
<reference evidence="2" key="1">
    <citation type="submission" date="2023-05" db="EMBL/GenBank/DDBJ databases">
        <title>Streptantibioticus silvisoli sp. nov., acidotolerant actinomycetes 1 from pine litter.</title>
        <authorList>
            <person name="Swiecimska M."/>
            <person name="Golinska P."/>
            <person name="Sangal V."/>
            <person name="Wachnowicz B."/>
            <person name="Goodfellow M."/>
        </authorList>
    </citation>
    <scope>NUCLEOTIDE SEQUENCE</scope>
    <source>
        <strain evidence="2">SL13</strain>
    </source>
</reference>
<comment type="caution">
    <text evidence="2">The sequence shown here is derived from an EMBL/GenBank/DDBJ whole genome shotgun (WGS) entry which is preliminary data.</text>
</comment>
<protein>
    <submittedName>
        <fullName evidence="2">Uncharacterized protein</fullName>
    </submittedName>
</protein>
<proteinExistence type="predicted"/>
<accession>A0AA90HGC6</accession>
<dbReference type="EMBL" id="JABXJJ020000077">
    <property type="protein sequence ID" value="MDI5974437.1"/>
    <property type="molecule type" value="Genomic_DNA"/>
</dbReference>
<dbReference type="RefSeq" id="WP_271315663.1">
    <property type="nucleotide sequence ID" value="NZ_JABXJJ020000077.1"/>
</dbReference>
<gene>
    <name evidence="2" type="ORF">POF50_034685</name>
</gene>
<evidence type="ECO:0000256" key="1">
    <source>
        <dbReference type="SAM" id="MobiDB-lite"/>
    </source>
</evidence>
<feature type="region of interest" description="Disordered" evidence="1">
    <location>
        <begin position="57"/>
        <end position="137"/>
    </location>
</feature>
<evidence type="ECO:0000313" key="2">
    <source>
        <dbReference type="EMBL" id="MDI5974437.1"/>
    </source>
</evidence>
<dbReference type="AlphaFoldDB" id="A0AA90HGC6"/>
<name>A0AA90HGC6_9ACTN</name>